<dbReference type="Proteomes" id="UP000185944">
    <property type="component" value="Unassembled WGS sequence"/>
</dbReference>
<organism evidence="1 2">
    <name type="scientific">Nematocida displodere</name>
    <dbReference type="NCBI Taxonomy" id="1805483"/>
    <lineage>
        <taxon>Eukaryota</taxon>
        <taxon>Fungi</taxon>
        <taxon>Fungi incertae sedis</taxon>
        <taxon>Microsporidia</taxon>
        <taxon>Nematocida</taxon>
    </lineage>
</organism>
<protein>
    <submittedName>
        <fullName evidence="1">Uncharacterized protein</fullName>
    </submittedName>
</protein>
<gene>
    <name evidence="1" type="ORF">NEDG_01210</name>
</gene>
<keyword evidence="2" id="KW-1185">Reference proteome</keyword>
<evidence type="ECO:0000313" key="2">
    <source>
        <dbReference type="Proteomes" id="UP000185944"/>
    </source>
</evidence>
<sequence>MTDGVTMKSKYLEVPQELRDRLIKLYNASKTYKRTSKQYSQVRADDIDYKGIRQEVKMAAIRTEEVRRRMQIELTNLEEVREYVKAMQESSKDRLKDELLEMLKKELKQGERKLVELEERINLTLSPERDANVLQSIQECINRLSERMEQLK</sequence>
<reference evidence="1 2" key="1">
    <citation type="submission" date="2016-02" db="EMBL/GenBank/DDBJ databases">
        <title>Discovery of a natural microsporidian pathogen with a broad tissue tropism in Caenorhabditis elegans.</title>
        <authorList>
            <person name="Luallen R.J."/>
            <person name="Reinke A.W."/>
            <person name="Tong L."/>
            <person name="Botts M.R."/>
            <person name="Felix M.-A."/>
            <person name="Troemel E.R."/>
        </authorList>
    </citation>
    <scope>NUCLEOTIDE SEQUENCE [LARGE SCALE GENOMIC DNA]</scope>
    <source>
        <strain evidence="1 2">JUm2807</strain>
    </source>
</reference>
<dbReference type="VEuPathDB" id="MicrosporidiaDB:NEDG_01210"/>
<dbReference type="GeneID" id="93647560"/>
<evidence type="ECO:0000313" key="1">
    <source>
        <dbReference type="EMBL" id="OAG29071.1"/>
    </source>
</evidence>
<proteinExistence type="predicted"/>
<accession>A0A177EC34</accession>
<comment type="caution">
    <text evidence="1">The sequence shown here is derived from an EMBL/GenBank/DDBJ whole genome shotgun (WGS) entry which is preliminary data.</text>
</comment>
<dbReference type="AlphaFoldDB" id="A0A177EC34"/>
<dbReference type="OrthoDB" id="2194299at2759"/>
<dbReference type="EMBL" id="LTDL01000042">
    <property type="protein sequence ID" value="OAG29071.1"/>
    <property type="molecule type" value="Genomic_DNA"/>
</dbReference>
<dbReference type="RefSeq" id="XP_067543816.1">
    <property type="nucleotide sequence ID" value="XM_067688628.1"/>
</dbReference>
<name>A0A177EC34_9MICR</name>